<gene>
    <name evidence="3" type="ORF">BD289DRAFT_480953</name>
</gene>
<evidence type="ECO:0000256" key="1">
    <source>
        <dbReference type="SAM" id="MobiDB-lite"/>
    </source>
</evidence>
<organism evidence="3 4">
    <name type="scientific">Coniella lustricola</name>
    <dbReference type="NCBI Taxonomy" id="2025994"/>
    <lineage>
        <taxon>Eukaryota</taxon>
        <taxon>Fungi</taxon>
        <taxon>Dikarya</taxon>
        <taxon>Ascomycota</taxon>
        <taxon>Pezizomycotina</taxon>
        <taxon>Sordariomycetes</taxon>
        <taxon>Sordariomycetidae</taxon>
        <taxon>Diaporthales</taxon>
        <taxon>Schizoparmaceae</taxon>
        <taxon>Coniella</taxon>
    </lineage>
</organism>
<evidence type="ECO:0000259" key="2">
    <source>
        <dbReference type="Pfam" id="PF08457"/>
    </source>
</evidence>
<feature type="compositionally biased region" description="Basic and acidic residues" evidence="1">
    <location>
        <begin position="350"/>
        <end position="365"/>
    </location>
</feature>
<feature type="compositionally biased region" description="Low complexity" evidence="1">
    <location>
        <begin position="265"/>
        <end position="283"/>
    </location>
</feature>
<name>A0A2T3ADW0_9PEZI</name>
<feature type="region of interest" description="Disordered" evidence="1">
    <location>
        <begin position="1"/>
        <end position="105"/>
    </location>
</feature>
<dbReference type="EMBL" id="KZ678405">
    <property type="protein sequence ID" value="PSR93639.1"/>
    <property type="molecule type" value="Genomic_DNA"/>
</dbReference>
<feature type="domain" description="Sfi1 spindle body" evidence="2">
    <location>
        <begin position="834"/>
        <end position="1214"/>
    </location>
</feature>
<sequence>MPPLPASALTGGSTPTPTPSNETGDSETFTDNAEDEPQVRGTDDSSVPVKLDPVITVDDDSTIDLMPAASEATPPPDGPPDDGDRGDPGATLTNPRPKQESDYSNEDIALVHEIIATAQHNLASIPERDRNPAEALYAAADEVLPRHGLVPEEVPHIARLLFSIGAKRGSGSLYDKFKASLSEYHIELEFTETSLASIEPSPQEDIDTSDVLTPRAPSAPRDNLQHDAPMETAGSGPSSIASHASPRRRDSDSLRVDLDTNNPQRGSVGASRPAAAAPVARPASTDRVGFPKKEVRFSDVVDSQSLSEISWDQEPSSDTFSASLPFRPKLNIFEGQNTRLSEMQSAGAQHQDDVARPATRADNRPPSDFSRLGESKPSFSSHLTDQSSRGDTPHPDEDFSSVSFDLAGLREAEDAERPDLGRPRLSSQPAGIPSDSEDSDSDSDNDKDDSRHGNAPPSFPPSRGRDEPALPQEPPERELTAKEALFVKHFTLASSLDHWRNIHHDIRHDNIRFLTHAKRWDVVETISEVLEIWIESARTLRIDEYDGIRAYQDHLRQRKLERSQVSPPRRVEDLAMPLGSVHQRVGQSIEHIQGPYVSAAAGRRVPASRNVEGHGRQQPQPLERTPGEEASNRSMPQRGTEESRLRGPQPGMTQGEPAVASGYVYDNIYDASEELESEDNTNQAEDTGHSHYQVATAAWNYFLLSKAFTHWADCADEEVERTQIARRHILRKKCYQAWVRDTDETEAESKAIWFMQMSTIKQWRAKALSAARRSLALGRIAAGLEKVDVTEEVMFEWYHASKKRLAERMDAHYLVSGCLEDWQSQDVWLGSAYVEADAHFRGSMLGRFVQYWQGEAQVQRRAEAGAGPVIARRDEFLRSGLSLAWRQEAEAVRTREKTAVAHELREFTRHWMYEDKVVALQHKYHVADLEDICYHWYLEWRLQVAERTYERLEKTRLLEKWEVVSSASAARSYHLRHLAQDLRVHDTITGFFNTALEGLEYIEEQAEQARGIVIRRLVPKVLKNWTAELSHHYRLNRWSYLSNLLHIGQEILPEWQLVRRQQFYQRMHRLYSDCRYRAHLSMVKDSLDTWRQATAHAVTKSWEADDMCIEDDAAMVYSMVRAWRSKHELVAFTGQIAAEADMESYLMQWTSMYEAQRESQLDGLEIDFAQTAGSSWDEWTLACIALRGHEQTVREFKSHNGRRTVRHLFTSWVAATEAVVDRVPEMDFRTTRRGSRWGTPASAVARTAAARLVRSTGSVHPVGQTTVASSSNNTTSHNHNNILNKAAMTPLVFRTPARPNLLFRGSSFRQSSTTPAYRPPSDMTFEERDETERMGEMVEEEEKEEKEEEEED</sequence>
<dbReference type="InParanoid" id="A0A2T3ADW0"/>
<dbReference type="InterPro" id="IPR013665">
    <property type="entry name" value="Sfi1_dom"/>
</dbReference>
<evidence type="ECO:0000313" key="4">
    <source>
        <dbReference type="Proteomes" id="UP000241462"/>
    </source>
</evidence>
<feature type="compositionally biased region" description="Acidic residues" evidence="1">
    <location>
        <begin position="1337"/>
        <end position="1352"/>
    </location>
</feature>
<feature type="region of interest" description="Disordered" evidence="1">
    <location>
        <begin position="195"/>
        <end position="476"/>
    </location>
</feature>
<dbReference type="Pfam" id="PF08457">
    <property type="entry name" value="Sfi1"/>
    <property type="match status" value="1"/>
</dbReference>
<protein>
    <submittedName>
        <fullName evidence="3">Sfi1 spindle body protein-domain-containing protein</fullName>
    </submittedName>
</protein>
<accession>A0A2T3ADW0</accession>
<feature type="compositionally biased region" description="Basic and acidic residues" evidence="1">
    <location>
        <begin position="289"/>
        <end position="299"/>
    </location>
</feature>
<feature type="compositionally biased region" description="Basic and acidic residues" evidence="1">
    <location>
        <begin position="463"/>
        <end position="476"/>
    </location>
</feature>
<dbReference type="Proteomes" id="UP000241462">
    <property type="component" value="Unassembled WGS sequence"/>
</dbReference>
<feature type="compositionally biased region" description="Polar residues" evidence="1">
    <location>
        <begin position="377"/>
        <end position="390"/>
    </location>
</feature>
<feature type="compositionally biased region" description="Basic and acidic residues" evidence="1">
    <location>
        <begin position="247"/>
        <end position="258"/>
    </location>
</feature>
<feature type="region of interest" description="Disordered" evidence="1">
    <location>
        <begin position="1305"/>
        <end position="1352"/>
    </location>
</feature>
<dbReference type="STRING" id="2025994.A0A2T3ADW0"/>
<feature type="compositionally biased region" description="Polar residues" evidence="1">
    <location>
        <begin position="334"/>
        <end position="348"/>
    </location>
</feature>
<dbReference type="OrthoDB" id="5215300at2759"/>
<reference evidence="3 4" key="1">
    <citation type="journal article" date="2018" name="Mycol. Prog.">
        <title>Coniella lustricola, a new species from submerged detritus.</title>
        <authorList>
            <person name="Raudabaugh D.B."/>
            <person name="Iturriaga T."/>
            <person name="Carver A."/>
            <person name="Mondo S."/>
            <person name="Pangilinan J."/>
            <person name="Lipzen A."/>
            <person name="He G."/>
            <person name="Amirebrahimi M."/>
            <person name="Grigoriev I.V."/>
            <person name="Miller A.N."/>
        </authorList>
    </citation>
    <scope>NUCLEOTIDE SEQUENCE [LARGE SCALE GENOMIC DNA]</scope>
    <source>
        <strain evidence="3 4">B22-T-1</strain>
    </source>
</reference>
<feature type="region of interest" description="Disordered" evidence="1">
    <location>
        <begin position="600"/>
        <end position="660"/>
    </location>
</feature>
<feature type="compositionally biased region" description="Polar residues" evidence="1">
    <location>
        <begin position="21"/>
        <end position="31"/>
    </location>
</feature>
<keyword evidence="4" id="KW-1185">Reference proteome</keyword>
<evidence type="ECO:0000313" key="3">
    <source>
        <dbReference type="EMBL" id="PSR93639.1"/>
    </source>
</evidence>
<proteinExistence type="predicted"/>
<feature type="compositionally biased region" description="Basic and acidic residues" evidence="1">
    <location>
        <begin position="408"/>
        <end position="422"/>
    </location>
</feature>
<feature type="compositionally biased region" description="Polar residues" evidence="1">
    <location>
        <begin position="301"/>
        <end position="322"/>
    </location>
</feature>
<feature type="compositionally biased region" description="Acidic residues" evidence="1">
    <location>
        <begin position="435"/>
        <end position="447"/>
    </location>
</feature>